<comment type="similarity">
    <text evidence="2">Belongs to the TMEM175 family.</text>
</comment>
<keyword evidence="3" id="KW-0813">Transport</keyword>
<keyword evidence="11" id="KW-0407">Ion channel</keyword>
<keyword evidence="4" id="KW-0633">Potassium transport</keyword>
<evidence type="ECO:0000256" key="2">
    <source>
        <dbReference type="ARBA" id="ARBA00006920"/>
    </source>
</evidence>
<evidence type="ECO:0000256" key="6">
    <source>
        <dbReference type="ARBA" id="ARBA00022826"/>
    </source>
</evidence>
<evidence type="ECO:0000256" key="7">
    <source>
        <dbReference type="ARBA" id="ARBA00022958"/>
    </source>
</evidence>
<evidence type="ECO:0000256" key="1">
    <source>
        <dbReference type="ARBA" id="ARBA00004141"/>
    </source>
</evidence>
<dbReference type="EMBL" id="CP060715">
    <property type="protein sequence ID" value="QNN61388.1"/>
    <property type="molecule type" value="Genomic_DNA"/>
</dbReference>
<organism evidence="14 15">
    <name type="scientific">Erysipelothrix inopinata</name>
    <dbReference type="NCBI Taxonomy" id="225084"/>
    <lineage>
        <taxon>Bacteria</taxon>
        <taxon>Bacillati</taxon>
        <taxon>Bacillota</taxon>
        <taxon>Erysipelotrichia</taxon>
        <taxon>Erysipelotrichales</taxon>
        <taxon>Erysipelotrichaceae</taxon>
        <taxon>Erysipelothrix</taxon>
    </lineage>
</organism>
<comment type="catalytic activity">
    <reaction evidence="12">
        <text>K(+)(in) = K(+)(out)</text>
        <dbReference type="Rhea" id="RHEA:29463"/>
        <dbReference type="ChEBI" id="CHEBI:29103"/>
    </reaction>
</comment>
<dbReference type="Proteomes" id="UP000515928">
    <property type="component" value="Chromosome"/>
</dbReference>
<evidence type="ECO:0000313" key="15">
    <source>
        <dbReference type="Proteomes" id="UP000515928"/>
    </source>
</evidence>
<dbReference type="Pfam" id="PF06736">
    <property type="entry name" value="TMEM175"/>
    <property type="match status" value="1"/>
</dbReference>
<keyword evidence="10 13" id="KW-0472">Membrane</keyword>
<comment type="subcellular location">
    <subcellularLocation>
        <location evidence="1">Membrane</location>
        <topology evidence="1">Multi-pass membrane protein</topology>
    </subcellularLocation>
</comment>
<evidence type="ECO:0000256" key="4">
    <source>
        <dbReference type="ARBA" id="ARBA00022538"/>
    </source>
</evidence>
<feature type="transmembrane region" description="Helical" evidence="13">
    <location>
        <begin position="115"/>
        <end position="136"/>
    </location>
</feature>
<keyword evidence="5 13" id="KW-0812">Transmembrane</keyword>
<evidence type="ECO:0000256" key="9">
    <source>
        <dbReference type="ARBA" id="ARBA00023065"/>
    </source>
</evidence>
<feature type="transmembrane region" description="Helical" evidence="13">
    <location>
        <begin position="148"/>
        <end position="173"/>
    </location>
</feature>
<evidence type="ECO:0000256" key="5">
    <source>
        <dbReference type="ARBA" id="ARBA00022692"/>
    </source>
</evidence>
<dbReference type="AlphaFoldDB" id="A0A7G9S0L3"/>
<feature type="transmembrane region" description="Helical" evidence="13">
    <location>
        <begin position="12"/>
        <end position="30"/>
    </location>
</feature>
<name>A0A7G9S0L3_9FIRM</name>
<sequence length="189" mass="21371">MTNGKDLERLTAFSDAIVAVAITLLVLPLTDLFKGNEEFAITEVLKSYEFISTFSSLIISFFVIYGFWAKHRRIFKDVLVIKKSVEKINKLWLFSIILVPAATNINFSTNSIVGIWIYGGVLLMSSVTLQAMNSMIHPEVKFYQSSTVVILSLCLITVTIIPSLGHSVFYLLFLGRPIRKYILHWTVSE</sequence>
<keyword evidence="9" id="KW-0406">Ion transport</keyword>
<accession>A0A7G9S0L3</accession>
<protein>
    <submittedName>
        <fullName evidence="14">DUF1211 domain-containing protein</fullName>
    </submittedName>
</protein>
<evidence type="ECO:0000313" key="14">
    <source>
        <dbReference type="EMBL" id="QNN61388.1"/>
    </source>
</evidence>
<keyword evidence="8 13" id="KW-1133">Transmembrane helix</keyword>
<evidence type="ECO:0000256" key="13">
    <source>
        <dbReference type="SAM" id="Phobius"/>
    </source>
</evidence>
<keyword evidence="6" id="KW-0631">Potassium channel</keyword>
<feature type="transmembrane region" description="Helical" evidence="13">
    <location>
        <begin position="50"/>
        <end position="70"/>
    </location>
</feature>
<reference evidence="14 15" key="1">
    <citation type="submission" date="2020-08" db="EMBL/GenBank/DDBJ databases">
        <title>Genome sequence of Erysipelothrix inopinata DSM 15511T.</title>
        <authorList>
            <person name="Hyun D.-W."/>
            <person name="Bae J.-W."/>
        </authorList>
    </citation>
    <scope>NUCLEOTIDE SEQUENCE [LARGE SCALE GENOMIC DNA]</scope>
    <source>
        <strain evidence="14 15">DSM 15511</strain>
    </source>
</reference>
<proteinExistence type="inferred from homology"/>
<evidence type="ECO:0000256" key="3">
    <source>
        <dbReference type="ARBA" id="ARBA00022448"/>
    </source>
</evidence>
<evidence type="ECO:0000256" key="10">
    <source>
        <dbReference type="ARBA" id="ARBA00023136"/>
    </source>
</evidence>
<dbReference type="RefSeq" id="WP_187534588.1">
    <property type="nucleotide sequence ID" value="NZ_CBCSHU010000006.1"/>
</dbReference>
<keyword evidence="7" id="KW-0630">Potassium</keyword>
<evidence type="ECO:0000256" key="8">
    <source>
        <dbReference type="ARBA" id="ARBA00022989"/>
    </source>
</evidence>
<dbReference type="InterPro" id="IPR010617">
    <property type="entry name" value="TMEM175-like"/>
</dbReference>
<gene>
    <name evidence="14" type="ORF">H9L01_03195</name>
</gene>
<keyword evidence="15" id="KW-1185">Reference proteome</keyword>
<dbReference type="GO" id="GO:0005267">
    <property type="term" value="F:potassium channel activity"/>
    <property type="evidence" value="ECO:0007669"/>
    <property type="project" value="UniProtKB-KW"/>
</dbReference>
<dbReference type="GO" id="GO:0015252">
    <property type="term" value="F:proton channel activity"/>
    <property type="evidence" value="ECO:0007669"/>
    <property type="project" value="InterPro"/>
</dbReference>
<dbReference type="KEGG" id="eio:H9L01_03195"/>
<evidence type="ECO:0000256" key="11">
    <source>
        <dbReference type="ARBA" id="ARBA00023303"/>
    </source>
</evidence>
<dbReference type="GO" id="GO:0016020">
    <property type="term" value="C:membrane"/>
    <property type="evidence" value="ECO:0007669"/>
    <property type="project" value="UniProtKB-SubCell"/>
</dbReference>
<evidence type="ECO:0000256" key="12">
    <source>
        <dbReference type="ARBA" id="ARBA00034430"/>
    </source>
</evidence>